<dbReference type="SUPFAM" id="SSF53098">
    <property type="entry name" value="Ribonuclease H-like"/>
    <property type="match status" value="1"/>
</dbReference>
<keyword evidence="2" id="KW-1185">Reference proteome</keyword>
<evidence type="ECO:0000313" key="1">
    <source>
        <dbReference type="EMBL" id="KAK8786688.1"/>
    </source>
</evidence>
<name>A0AAQ4FJD0_AMBAM</name>
<dbReference type="GO" id="GO:0003676">
    <property type="term" value="F:nucleic acid binding"/>
    <property type="evidence" value="ECO:0007669"/>
    <property type="project" value="InterPro"/>
</dbReference>
<dbReference type="EMBL" id="JARKHS020002507">
    <property type="protein sequence ID" value="KAK8786688.1"/>
    <property type="molecule type" value="Genomic_DNA"/>
</dbReference>
<dbReference type="Gene3D" id="3.30.420.10">
    <property type="entry name" value="Ribonuclease H-like superfamily/Ribonuclease H"/>
    <property type="match status" value="1"/>
</dbReference>
<proteinExistence type="predicted"/>
<gene>
    <name evidence="1" type="ORF">V5799_023536</name>
</gene>
<comment type="caution">
    <text evidence="1">The sequence shown here is derived from an EMBL/GenBank/DDBJ whole genome shotgun (WGS) entry which is preliminary data.</text>
</comment>
<evidence type="ECO:0008006" key="3">
    <source>
        <dbReference type="Google" id="ProtNLM"/>
    </source>
</evidence>
<evidence type="ECO:0000313" key="2">
    <source>
        <dbReference type="Proteomes" id="UP001321473"/>
    </source>
</evidence>
<organism evidence="1 2">
    <name type="scientific">Amblyomma americanum</name>
    <name type="common">Lone star tick</name>
    <dbReference type="NCBI Taxonomy" id="6943"/>
    <lineage>
        <taxon>Eukaryota</taxon>
        <taxon>Metazoa</taxon>
        <taxon>Ecdysozoa</taxon>
        <taxon>Arthropoda</taxon>
        <taxon>Chelicerata</taxon>
        <taxon>Arachnida</taxon>
        <taxon>Acari</taxon>
        <taxon>Parasitiformes</taxon>
        <taxon>Ixodida</taxon>
        <taxon>Ixodoidea</taxon>
        <taxon>Ixodidae</taxon>
        <taxon>Amblyomminae</taxon>
        <taxon>Amblyomma</taxon>
    </lineage>
</organism>
<dbReference type="InterPro" id="IPR012337">
    <property type="entry name" value="RNaseH-like_sf"/>
</dbReference>
<protein>
    <recommendedName>
        <fullName evidence="3">RNase H type-1 domain-containing protein</fullName>
    </recommendedName>
</protein>
<dbReference type="InterPro" id="IPR036397">
    <property type="entry name" value="RNaseH_sf"/>
</dbReference>
<accession>A0AAQ4FJD0</accession>
<dbReference type="Proteomes" id="UP001321473">
    <property type="component" value="Unassembled WGS sequence"/>
</dbReference>
<dbReference type="AlphaFoldDB" id="A0AAQ4FJD0"/>
<reference evidence="1 2" key="1">
    <citation type="journal article" date="2023" name="Arcadia Sci">
        <title>De novo assembly of a long-read Amblyomma americanum tick genome.</title>
        <authorList>
            <person name="Chou S."/>
            <person name="Poskanzer K.E."/>
            <person name="Rollins M."/>
            <person name="Thuy-Boun P.S."/>
        </authorList>
    </citation>
    <scope>NUCLEOTIDE SEQUENCE [LARGE SCALE GENOMIC DNA]</scope>
    <source>
        <strain evidence="1">F_SG_1</strain>
        <tissue evidence="1">Salivary glands</tissue>
    </source>
</reference>
<sequence length="249" mass="26839">MTAVVIASDSRAALMQLRHPDRVTPCVSKLSAKLCAVRDRGCDIVLQWVPSHIGLPGNEAADRLGKKAHGDSALPESDAVTPFDVARKTIRRRLMARHPDPRVASGNPPRLISFADFGTRARRLLLHIRVGCVWTAERRQRIGGVADGLCADCGALETVDHLLLLEVAWKLSVTVFRTQLSVPAAPKIPPGQSLLKPKAAPVLGLSQQFELAVPATPKILPGQSLLKPKAAAPPVCSQHFDLAGEFTFE</sequence>